<evidence type="ECO:0000313" key="1">
    <source>
        <dbReference type="EMBL" id="KAK0039448.1"/>
    </source>
</evidence>
<dbReference type="Proteomes" id="UP001233172">
    <property type="component" value="Unassembled WGS sequence"/>
</dbReference>
<dbReference type="EMBL" id="JASAOG010000447">
    <property type="protein sequence ID" value="KAK0039448.1"/>
    <property type="molecule type" value="Genomic_DNA"/>
</dbReference>
<name>A0AAD8ANL4_BIOPF</name>
<organism evidence="1 2">
    <name type="scientific">Biomphalaria pfeifferi</name>
    <name type="common">Bloodfluke planorb</name>
    <name type="synonym">Freshwater snail</name>
    <dbReference type="NCBI Taxonomy" id="112525"/>
    <lineage>
        <taxon>Eukaryota</taxon>
        <taxon>Metazoa</taxon>
        <taxon>Spiralia</taxon>
        <taxon>Lophotrochozoa</taxon>
        <taxon>Mollusca</taxon>
        <taxon>Gastropoda</taxon>
        <taxon>Heterobranchia</taxon>
        <taxon>Euthyneura</taxon>
        <taxon>Panpulmonata</taxon>
        <taxon>Hygrophila</taxon>
        <taxon>Lymnaeoidea</taxon>
        <taxon>Planorbidae</taxon>
        <taxon>Biomphalaria</taxon>
    </lineage>
</organism>
<protein>
    <submittedName>
        <fullName evidence="1">Uncharacterized protein</fullName>
    </submittedName>
</protein>
<keyword evidence="2" id="KW-1185">Reference proteome</keyword>
<proteinExistence type="predicted"/>
<dbReference type="AlphaFoldDB" id="A0AAD8ANL4"/>
<gene>
    <name evidence="1" type="ORF">Bpfe_031125</name>
</gene>
<reference evidence="1" key="1">
    <citation type="journal article" date="2023" name="PLoS Negl. Trop. Dis.">
        <title>A genome sequence for Biomphalaria pfeifferi, the major vector snail for the human-infecting parasite Schistosoma mansoni.</title>
        <authorList>
            <person name="Bu L."/>
            <person name="Lu L."/>
            <person name="Laidemitt M.R."/>
            <person name="Zhang S.M."/>
            <person name="Mutuku M."/>
            <person name="Mkoji G."/>
            <person name="Steinauer M."/>
            <person name="Loker E.S."/>
        </authorList>
    </citation>
    <scope>NUCLEOTIDE SEQUENCE</scope>
    <source>
        <strain evidence="1">KasaAsao</strain>
    </source>
</reference>
<comment type="caution">
    <text evidence="1">The sequence shown here is derived from an EMBL/GenBank/DDBJ whole genome shotgun (WGS) entry which is preliminary data.</text>
</comment>
<accession>A0AAD8ANL4</accession>
<sequence length="174" mass="19557">MTRIPLNRMHLEGLIGARCTIRIVEGTNDVKNIEFLDIEPGVYTETEPNGGDYKERARETPVIQLTGLRKNIVGLLTQYGIGYEYALRLTDEPKDIVTAMLIHGKLPQPIKRYAVEAGLVGSPRKSELMNTNDLFAEVIKRIESDNKNGYLKTDSKELQRIRTFLGQIAAILAD</sequence>
<reference evidence="1" key="2">
    <citation type="submission" date="2023-04" db="EMBL/GenBank/DDBJ databases">
        <authorList>
            <person name="Bu L."/>
            <person name="Lu L."/>
            <person name="Laidemitt M.R."/>
            <person name="Zhang S.M."/>
            <person name="Mutuku M."/>
            <person name="Mkoji G."/>
            <person name="Steinauer M."/>
            <person name="Loker E.S."/>
        </authorList>
    </citation>
    <scope>NUCLEOTIDE SEQUENCE</scope>
    <source>
        <strain evidence="1">KasaAsao</strain>
        <tissue evidence="1">Whole Snail</tissue>
    </source>
</reference>
<evidence type="ECO:0000313" key="2">
    <source>
        <dbReference type="Proteomes" id="UP001233172"/>
    </source>
</evidence>